<dbReference type="InterPro" id="IPR032185">
    <property type="entry name" value="DUF5017"/>
</dbReference>
<keyword evidence="3" id="KW-1185">Reference proteome</keyword>
<organism evidence="2 3">
    <name type="scientific">Pinibacter aurantiacus</name>
    <dbReference type="NCBI Taxonomy" id="2851599"/>
    <lineage>
        <taxon>Bacteria</taxon>
        <taxon>Pseudomonadati</taxon>
        <taxon>Bacteroidota</taxon>
        <taxon>Chitinophagia</taxon>
        <taxon>Chitinophagales</taxon>
        <taxon>Chitinophagaceae</taxon>
        <taxon>Pinibacter</taxon>
    </lineage>
</organism>
<proteinExistence type="predicted"/>
<name>A0A9E2SFA8_9BACT</name>
<dbReference type="RefSeq" id="WP_217794659.1">
    <property type="nucleotide sequence ID" value="NZ_JAHSPG010000018.1"/>
</dbReference>
<evidence type="ECO:0000313" key="2">
    <source>
        <dbReference type="EMBL" id="MBV4360358.1"/>
    </source>
</evidence>
<dbReference type="Pfam" id="PF16409">
    <property type="entry name" value="DUF5017"/>
    <property type="match status" value="1"/>
</dbReference>
<feature type="domain" description="DUF5017" evidence="1">
    <location>
        <begin position="18"/>
        <end position="201"/>
    </location>
</feature>
<reference evidence="2" key="1">
    <citation type="submission" date="2021-06" db="EMBL/GenBank/DDBJ databases">
        <authorList>
            <person name="Huq M.A."/>
        </authorList>
    </citation>
    <scope>NUCLEOTIDE SEQUENCE</scope>
    <source>
        <strain evidence="2">MAH-26</strain>
    </source>
</reference>
<gene>
    <name evidence="2" type="ORF">KTO63_24555</name>
</gene>
<evidence type="ECO:0000259" key="1">
    <source>
        <dbReference type="Pfam" id="PF16409"/>
    </source>
</evidence>
<comment type="caution">
    <text evidence="2">The sequence shown here is derived from an EMBL/GenBank/DDBJ whole genome shotgun (WGS) entry which is preliminary data.</text>
</comment>
<protein>
    <submittedName>
        <fullName evidence="2">DUF5017 domain-containing protein</fullName>
    </submittedName>
</protein>
<evidence type="ECO:0000313" key="3">
    <source>
        <dbReference type="Proteomes" id="UP000812270"/>
    </source>
</evidence>
<dbReference type="AlphaFoldDB" id="A0A9E2SFA8"/>
<accession>A0A9E2SFA8</accession>
<dbReference type="EMBL" id="JAHSPG010000018">
    <property type="protein sequence ID" value="MBV4360358.1"/>
    <property type="molecule type" value="Genomic_DNA"/>
</dbReference>
<sequence>MHLRYCTILSISIWMLLSCQKRNELASLDTFDVLVDKTSFNVGDSVKFLFNGAPENIVFWSGANGSNYDYKSRTVIEGNSIILNFNSYSQFGDPDQSSLKLLVSKDFSGIYDSTNVVKATWTDITNKAVLSSGADQTPSGKINLDEFAAGNGNMALAFRYKTETVKTSVTQNRWVIRSFDLKSVNQQGAESSLATMATAGWQSFNFKSPSTFWTISSTQLISARSFTDLDDDWVITKQFNPNGVKPDKGQAIKNISQNLKQYVTTYTKPGTYKVVFVATNGNVENTASVIKELQLTIK</sequence>
<dbReference type="PROSITE" id="PS51257">
    <property type="entry name" value="PROKAR_LIPOPROTEIN"/>
    <property type="match status" value="1"/>
</dbReference>
<dbReference type="Proteomes" id="UP000812270">
    <property type="component" value="Unassembled WGS sequence"/>
</dbReference>